<dbReference type="Proteomes" id="UP000450012">
    <property type="component" value="Unassembled WGS sequence"/>
</dbReference>
<accession>A0A7X4GQB4</accession>
<protein>
    <submittedName>
        <fullName evidence="1">Uncharacterized protein</fullName>
    </submittedName>
</protein>
<proteinExistence type="predicted"/>
<comment type="caution">
    <text evidence="1">The sequence shown here is derived from an EMBL/GenBank/DDBJ whole genome shotgun (WGS) entry which is preliminary data.</text>
</comment>
<evidence type="ECO:0000313" key="2">
    <source>
        <dbReference type="Proteomes" id="UP000450012"/>
    </source>
</evidence>
<dbReference type="AlphaFoldDB" id="A0A7X4GQB4"/>
<organism evidence="1 2">
    <name type="scientific">Duganella rivi</name>
    <dbReference type="NCBI Taxonomy" id="2666083"/>
    <lineage>
        <taxon>Bacteria</taxon>
        <taxon>Pseudomonadati</taxon>
        <taxon>Pseudomonadota</taxon>
        <taxon>Betaproteobacteria</taxon>
        <taxon>Burkholderiales</taxon>
        <taxon>Oxalobacteraceae</taxon>
        <taxon>Telluria group</taxon>
        <taxon>Duganella</taxon>
    </lineage>
</organism>
<dbReference type="RefSeq" id="WP_161013720.1">
    <property type="nucleotide sequence ID" value="NZ_WWCK01000003.1"/>
</dbReference>
<keyword evidence="2" id="KW-1185">Reference proteome</keyword>
<sequence>MRDLCRFEGVYGALPESCHRGVSYEVNRLIYWSDNNRSGYKLADLPPTM</sequence>
<evidence type="ECO:0000313" key="1">
    <source>
        <dbReference type="EMBL" id="MYM67156.1"/>
    </source>
</evidence>
<name>A0A7X4GQB4_9BURK</name>
<dbReference type="EMBL" id="WWCK01000003">
    <property type="protein sequence ID" value="MYM67156.1"/>
    <property type="molecule type" value="Genomic_DNA"/>
</dbReference>
<reference evidence="1 2" key="1">
    <citation type="submission" date="2019-12" db="EMBL/GenBank/DDBJ databases">
        <title>Novel species isolated from a subtropical stream in China.</title>
        <authorList>
            <person name="Lu H."/>
        </authorList>
    </citation>
    <scope>NUCLEOTIDE SEQUENCE [LARGE SCALE GENOMIC DNA]</scope>
    <source>
        <strain evidence="1 2">FT55W</strain>
    </source>
</reference>
<gene>
    <name evidence="1" type="ORF">GTP45_09970</name>
</gene>